<keyword evidence="3 5" id="KW-0808">Transferase</keyword>
<dbReference type="Proteomes" id="UP000266118">
    <property type="component" value="Chromosome"/>
</dbReference>
<dbReference type="GO" id="GO:0016757">
    <property type="term" value="F:glycosyltransferase activity"/>
    <property type="evidence" value="ECO:0007669"/>
    <property type="project" value="UniProtKB-KW"/>
</dbReference>
<sequence length="338" mass="38785">MNPPPLVAIVILNFNGEKYLEKFLPTVLASEYSNFKVVVADNASSDDSISYLKEHFPSVDIIILEKNFGFAEGYNQALNQVQADYFVLLNSDIEVTSNWISPIIDLMEKDKQIAICQPKILAYNHKTHFEYAGAAGGWIDFLGYPFARGRVFEMLEEDQNQYSNNTEIFWATGAAMFIKANIYIKLGGLYGFFFAHQEEIDLCWRAQLAGYKIACCTSSVVYHVGGGTLPKGHRKTFLNFRNNLIMLSRNLPLREKLWKMPVRLILDGVFGGKCFFSGDFDSVKAILKAHRAYYHWCLKIHDWHTYPKKNMNKLSGVSKRSIVWRYFIAGKKIFKEIF</sequence>
<organism evidence="5 6">
    <name type="scientific">Arachidicoccus soli</name>
    <dbReference type="NCBI Taxonomy" id="2341117"/>
    <lineage>
        <taxon>Bacteria</taxon>
        <taxon>Pseudomonadati</taxon>
        <taxon>Bacteroidota</taxon>
        <taxon>Chitinophagia</taxon>
        <taxon>Chitinophagales</taxon>
        <taxon>Chitinophagaceae</taxon>
        <taxon>Arachidicoccus</taxon>
    </lineage>
</organism>
<evidence type="ECO:0000259" key="4">
    <source>
        <dbReference type="Pfam" id="PF00535"/>
    </source>
</evidence>
<dbReference type="EMBL" id="CP032489">
    <property type="protein sequence ID" value="AYD46575.1"/>
    <property type="molecule type" value="Genomic_DNA"/>
</dbReference>
<feature type="domain" description="Glycosyltransferase 2-like" evidence="4">
    <location>
        <begin position="9"/>
        <end position="118"/>
    </location>
</feature>
<dbReference type="Pfam" id="PF00535">
    <property type="entry name" value="Glycos_transf_2"/>
    <property type="match status" value="1"/>
</dbReference>
<dbReference type="RefSeq" id="WP_119984741.1">
    <property type="nucleotide sequence ID" value="NZ_CP032489.1"/>
</dbReference>
<accession>A0A386HLC0</accession>
<dbReference type="OrthoDB" id="9771846at2"/>
<comment type="similarity">
    <text evidence="1">Belongs to the glycosyltransferase 2 family.</text>
</comment>
<dbReference type="PANTHER" id="PTHR43179:SF12">
    <property type="entry name" value="GALACTOFURANOSYLTRANSFERASE GLFT2"/>
    <property type="match status" value="1"/>
</dbReference>
<evidence type="ECO:0000256" key="3">
    <source>
        <dbReference type="ARBA" id="ARBA00022679"/>
    </source>
</evidence>
<dbReference type="SUPFAM" id="SSF53448">
    <property type="entry name" value="Nucleotide-diphospho-sugar transferases"/>
    <property type="match status" value="1"/>
</dbReference>
<keyword evidence="6" id="KW-1185">Reference proteome</keyword>
<dbReference type="CDD" id="cd04186">
    <property type="entry name" value="GT_2_like_c"/>
    <property type="match status" value="1"/>
</dbReference>
<gene>
    <name evidence="5" type="ORF">D6B99_02450</name>
</gene>
<dbReference type="InterPro" id="IPR001173">
    <property type="entry name" value="Glyco_trans_2-like"/>
</dbReference>
<dbReference type="InterPro" id="IPR029044">
    <property type="entry name" value="Nucleotide-diphossugar_trans"/>
</dbReference>
<evidence type="ECO:0000256" key="2">
    <source>
        <dbReference type="ARBA" id="ARBA00022676"/>
    </source>
</evidence>
<reference evidence="5 6" key="1">
    <citation type="submission" date="2018-09" db="EMBL/GenBank/DDBJ databases">
        <title>Arachidicoccus sp. nov., a bacterium isolated from soil.</title>
        <authorList>
            <person name="Weon H.-Y."/>
            <person name="Kwon S.-W."/>
            <person name="Lee S.A."/>
        </authorList>
    </citation>
    <scope>NUCLEOTIDE SEQUENCE [LARGE SCALE GENOMIC DNA]</scope>
    <source>
        <strain evidence="5 6">KIS59-12</strain>
    </source>
</reference>
<dbReference type="PANTHER" id="PTHR43179">
    <property type="entry name" value="RHAMNOSYLTRANSFERASE WBBL"/>
    <property type="match status" value="1"/>
</dbReference>
<dbReference type="KEGG" id="ark:D6B99_02450"/>
<dbReference type="Gene3D" id="3.90.550.10">
    <property type="entry name" value="Spore Coat Polysaccharide Biosynthesis Protein SpsA, Chain A"/>
    <property type="match status" value="1"/>
</dbReference>
<evidence type="ECO:0000313" key="5">
    <source>
        <dbReference type="EMBL" id="AYD46575.1"/>
    </source>
</evidence>
<protein>
    <submittedName>
        <fullName evidence="5">Glycosyltransferase family 2 protein</fullName>
    </submittedName>
</protein>
<evidence type="ECO:0000256" key="1">
    <source>
        <dbReference type="ARBA" id="ARBA00006739"/>
    </source>
</evidence>
<evidence type="ECO:0000313" key="6">
    <source>
        <dbReference type="Proteomes" id="UP000266118"/>
    </source>
</evidence>
<proteinExistence type="inferred from homology"/>
<keyword evidence="2" id="KW-0328">Glycosyltransferase</keyword>
<dbReference type="AlphaFoldDB" id="A0A386HLC0"/>
<name>A0A386HLC0_9BACT</name>